<comment type="caution">
    <text evidence="3">The sequence shown here is derived from an EMBL/GenBank/DDBJ whole genome shotgun (WGS) entry which is preliminary data.</text>
</comment>
<reference evidence="3 4" key="1">
    <citation type="submission" date="2012-04" db="EMBL/GenBank/DDBJ databases">
        <title>The Genome Sequence of Bacillus cereus HuA2-1.</title>
        <authorList>
            <consortium name="The Broad Institute Genome Sequencing Platform"/>
            <consortium name="The Broad Institute Genome Sequencing Center for Infectious Disease"/>
            <person name="Feldgarden M."/>
            <person name="Van der Auwera G.A."/>
            <person name="Mahillon J."/>
            <person name="Duprez V."/>
            <person name="Timmery S."/>
            <person name="Mattelet C."/>
            <person name="Dierick K."/>
            <person name="Sun M."/>
            <person name="Yu Z."/>
            <person name="Zhu L."/>
            <person name="Hu X."/>
            <person name="Shank E.B."/>
            <person name="Swiecicka I."/>
            <person name="Hansen B.M."/>
            <person name="Andrup L."/>
            <person name="Young S.K."/>
            <person name="Zeng Q."/>
            <person name="Gargeya S."/>
            <person name="Fitzgerald M."/>
            <person name="Haas B."/>
            <person name="Abouelleil A."/>
            <person name="Alvarado L."/>
            <person name="Arachchi H.M."/>
            <person name="Berlin A."/>
            <person name="Chapman S.B."/>
            <person name="Goldberg J."/>
            <person name="Griggs A."/>
            <person name="Gujja S."/>
            <person name="Hansen M."/>
            <person name="Howarth C."/>
            <person name="Imamovic A."/>
            <person name="Larimer J."/>
            <person name="McCowen C."/>
            <person name="Montmayeur A."/>
            <person name="Murphy C."/>
            <person name="Neiman D."/>
            <person name="Pearson M."/>
            <person name="Priest M."/>
            <person name="Roberts A."/>
            <person name="Saif S."/>
            <person name="Shea T."/>
            <person name="Sisk P."/>
            <person name="Sykes S."/>
            <person name="Wortman J."/>
            <person name="Nusbaum C."/>
            <person name="Birren B."/>
        </authorList>
    </citation>
    <scope>NUCLEOTIDE SEQUENCE [LARGE SCALE GENOMIC DNA]</scope>
    <source>
        <strain evidence="3 4">HuA2-1</strain>
    </source>
</reference>
<dbReference type="PANTHER" id="PTHR36435:SF1">
    <property type="entry name" value="CAAX AMINO TERMINAL PROTEASE FAMILY PROTEIN"/>
    <property type="match status" value="1"/>
</dbReference>
<feature type="domain" description="CAAX prenyl protease 2/Lysostaphin resistance protein A-like" evidence="2">
    <location>
        <begin position="135"/>
        <end position="226"/>
    </location>
</feature>
<evidence type="ECO:0000313" key="4">
    <source>
        <dbReference type="Proteomes" id="UP000004136"/>
    </source>
</evidence>
<feature type="transmembrane region" description="Helical" evidence="1">
    <location>
        <begin position="7"/>
        <end position="25"/>
    </location>
</feature>
<organism evidence="3 4">
    <name type="scientific">Bacillus cereus HuA2-1</name>
    <dbReference type="NCBI Taxonomy" id="1053201"/>
    <lineage>
        <taxon>Bacteria</taxon>
        <taxon>Bacillati</taxon>
        <taxon>Bacillota</taxon>
        <taxon>Bacilli</taxon>
        <taxon>Bacillales</taxon>
        <taxon>Bacillaceae</taxon>
        <taxon>Bacillus</taxon>
        <taxon>Bacillus cereus group</taxon>
    </lineage>
</organism>
<dbReference type="PANTHER" id="PTHR36435">
    <property type="entry name" value="SLR1288 PROTEIN"/>
    <property type="match status" value="1"/>
</dbReference>
<dbReference type="PATRIC" id="fig|1053201.3.peg.6092"/>
<dbReference type="Pfam" id="PF02517">
    <property type="entry name" value="Rce1-like"/>
    <property type="match status" value="1"/>
</dbReference>
<feature type="transmembrane region" description="Helical" evidence="1">
    <location>
        <begin position="164"/>
        <end position="183"/>
    </location>
</feature>
<dbReference type="OrthoDB" id="2990594at2"/>
<feature type="transmembrane region" description="Helical" evidence="1">
    <location>
        <begin position="31"/>
        <end position="48"/>
    </location>
</feature>
<protein>
    <recommendedName>
        <fullName evidence="2">CAAX prenyl protease 2/Lysostaphin resistance protein A-like domain-containing protein</fullName>
    </recommendedName>
</protein>
<feature type="transmembrane region" description="Helical" evidence="1">
    <location>
        <begin position="133"/>
        <end position="158"/>
    </location>
</feature>
<dbReference type="InterPro" id="IPR003675">
    <property type="entry name" value="Rce1/LyrA-like_dom"/>
</dbReference>
<dbReference type="GO" id="GO:0004175">
    <property type="term" value="F:endopeptidase activity"/>
    <property type="evidence" value="ECO:0007669"/>
    <property type="project" value="UniProtKB-ARBA"/>
</dbReference>
<dbReference type="RefSeq" id="WP_002139831.1">
    <property type="nucleotide sequence ID" value="NZ_JH804676.1"/>
</dbReference>
<dbReference type="InterPro" id="IPR052710">
    <property type="entry name" value="CAAX_protease"/>
</dbReference>
<dbReference type="Proteomes" id="UP000004136">
    <property type="component" value="Unassembled WGS sequence"/>
</dbReference>
<dbReference type="GO" id="GO:0080120">
    <property type="term" value="P:CAAX-box protein maturation"/>
    <property type="evidence" value="ECO:0007669"/>
    <property type="project" value="UniProtKB-ARBA"/>
</dbReference>
<sequence length="247" mass="28775">MSKNIMSYGELLNWLSILFLSALAYRYNDAYLPILFFWTMLIIIIGNARRIQTKKLSTYVFCVRRSMYVVPLFIVLLFNYDVNEVYDVSNISLLTWLILGLTLGIITFLPKLNTWKIFLSEDFILLTSKKKAIDYLTMVYVLVGGAIGEEVFFRMFIIGSTLESSIKISIAISTFLFFLYHFGSKWSYKFEYYDYLVQILFGILSGLLYFLSNSILPSILAHLVYNSPHVILNLKSYYVFYIKKGEC</sequence>
<keyword evidence="1" id="KW-1133">Transmembrane helix</keyword>
<gene>
    <name evidence="3" type="ORF">IG3_05946</name>
</gene>
<evidence type="ECO:0000259" key="2">
    <source>
        <dbReference type="Pfam" id="PF02517"/>
    </source>
</evidence>
<proteinExistence type="predicted"/>
<evidence type="ECO:0000256" key="1">
    <source>
        <dbReference type="SAM" id="Phobius"/>
    </source>
</evidence>
<evidence type="ECO:0000313" key="3">
    <source>
        <dbReference type="EMBL" id="EJV74124.1"/>
    </source>
</evidence>
<feature type="transmembrane region" description="Helical" evidence="1">
    <location>
        <begin position="91"/>
        <end position="112"/>
    </location>
</feature>
<dbReference type="AlphaFoldDB" id="J9B5Y4"/>
<feature type="transmembrane region" description="Helical" evidence="1">
    <location>
        <begin position="195"/>
        <end position="216"/>
    </location>
</feature>
<keyword evidence="1" id="KW-0812">Transmembrane</keyword>
<name>J9B5Y4_BACCE</name>
<feature type="transmembrane region" description="Helical" evidence="1">
    <location>
        <begin position="60"/>
        <end position="79"/>
    </location>
</feature>
<accession>J9B5Y4</accession>
<keyword evidence="1" id="KW-0472">Membrane</keyword>
<dbReference type="HOGENOM" id="CLU_1122820_0_0_9"/>
<dbReference type="EMBL" id="AHDV01000062">
    <property type="protein sequence ID" value="EJV74124.1"/>
    <property type="molecule type" value="Genomic_DNA"/>
</dbReference>